<feature type="transmembrane region" description="Helical" evidence="11">
    <location>
        <begin position="218"/>
        <end position="241"/>
    </location>
</feature>
<comment type="similarity">
    <text evidence="2">Belongs to the G-protein coupled receptor 4 family.</text>
</comment>
<proteinExistence type="inferred from homology"/>
<dbReference type="PRINTS" id="PR00899">
    <property type="entry name" value="GPCRSTE3"/>
</dbReference>
<dbReference type="AlphaFoldDB" id="A0A0W0FUF2"/>
<gene>
    <name evidence="12" type="ORF">WG66_7417</name>
</gene>
<feature type="transmembrane region" description="Helical" evidence="11">
    <location>
        <begin position="77"/>
        <end position="100"/>
    </location>
</feature>
<dbReference type="EMBL" id="LATX01001619">
    <property type="protein sequence ID" value="KTB40019.1"/>
    <property type="molecule type" value="Genomic_DNA"/>
</dbReference>
<evidence type="ECO:0000256" key="10">
    <source>
        <dbReference type="SAM" id="MobiDB-lite"/>
    </source>
</evidence>
<feature type="transmembrane region" description="Helical" evidence="11">
    <location>
        <begin position="170"/>
        <end position="194"/>
    </location>
</feature>
<dbReference type="InterPro" id="IPR001499">
    <property type="entry name" value="GPCR_STE3"/>
</dbReference>
<dbReference type="GO" id="GO:0004932">
    <property type="term" value="F:mating-type factor pheromone receptor activity"/>
    <property type="evidence" value="ECO:0007669"/>
    <property type="project" value="InterPro"/>
</dbReference>
<evidence type="ECO:0000256" key="8">
    <source>
        <dbReference type="ARBA" id="ARBA00023170"/>
    </source>
</evidence>
<keyword evidence="6" id="KW-0297">G-protein coupled receptor</keyword>
<keyword evidence="8 12" id="KW-0675">Receptor</keyword>
<organism evidence="12 13">
    <name type="scientific">Moniliophthora roreri</name>
    <name type="common">Frosty pod rot fungus</name>
    <name type="synonym">Monilia roreri</name>
    <dbReference type="NCBI Taxonomy" id="221103"/>
    <lineage>
        <taxon>Eukaryota</taxon>
        <taxon>Fungi</taxon>
        <taxon>Dikarya</taxon>
        <taxon>Basidiomycota</taxon>
        <taxon>Agaricomycotina</taxon>
        <taxon>Agaricomycetes</taxon>
        <taxon>Agaricomycetidae</taxon>
        <taxon>Agaricales</taxon>
        <taxon>Marasmiineae</taxon>
        <taxon>Marasmiaceae</taxon>
        <taxon>Moniliophthora</taxon>
    </lineage>
</organism>
<dbReference type="PANTHER" id="PTHR28097:SF1">
    <property type="entry name" value="PHEROMONE A FACTOR RECEPTOR"/>
    <property type="match status" value="1"/>
</dbReference>
<feature type="transmembrane region" description="Helical" evidence="11">
    <location>
        <begin position="284"/>
        <end position="303"/>
    </location>
</feature>
<evidence type="ECO:0000256" key="9">
    <source>
        <dbReference type="ARBA" id="ARBA00023224"/>
    </source>
</evidence>
<evidence type="ECO:0000256" key="11">
    <source>
        <dbReference type="SAM" id="Phobius"/>
    </source>
</evidence>
<evidence type="ECO:0000256" key="4">
    <source>
        <dbReference type="ARBA" id="ARBA00022692"/>
    </source>
</evidence>
<dbReference type="eggNOG" id="ENOG502S44N">
    <property type="taxonomic scope" value="Eukaryota"/>
</dbReference>
<evidence type="ECO:0000256" key="3">
    <source>
        <dbReference type="ARBA" id="ARBA00022507"/>
    </source>
</evidence>
<evidence type="ECO:0000256" key="5">
    <source>
        <dbReference type="ARBA" id="ARBA00022989"/>
    </source>
</evidence>
<evidence type="ECO:0000256" key="1">
    <source>
        <dbReference type="ARBA" id="ARBA00004141"/>
    </source>
</evidence>
<keyword evidence="3" id="KW-0589">Pheromone response</keyword>
<dbReference type="GO" id="GO:0000750">
    <property type="term" value="P:pheromone-dependent signal transduction involved in conjugation with cellular fusion"/>
    <property type="evidence" value="ECO:0007669"/>
    <property type="project" value="TreeGrafter"/>
</dbReference>
<dbReference type="Proteomes" id="UP000054988">
    <property type="component" value="Unassembled WGS sequence"/>
</dbReference>
<dbReference type="Pfam" id="PF02076">
    <property type="entry name" value="STE3"/>
    <property type="match status" value="1"/>
</dbReference>
<evidence type="ECO:0000256" key="6">
    <source>
        <dbReference type="ARBA" id="ARBA00023040"/>
    </source>
</evidence>
<evidence type="ECO:0000256" key="7">
    <source>
        <dbReference type="ARBA" id="ARBA00023136"/>
    </source>
</evidence>
<feature type="transmembrane region" description="Helical" evidence="11">
    <location>
        <begin position="121"/>
        <end position="141"/>
    </location>
</feature>
<accession>A0A0W0FUF2</accession>
<dbReference type="PANTHER" id="PTHR28097">
    <property type="entry name" value="PHEROMONE A FACTOR RECEPTOR"/>
    <property type="match status" value="1"/>
</dbReference>
<name>A0A0W0FUF2_MONRR</name>
<feature type="region of interest" description="Disordered" evidence="10">
    <location>
        <begin position="331"/>
        <end position="352"/>
    </location>
</feature>
<comment type="caution">
    <text evidence="12">The sequence shown here is derived from an EMBL/GenBank/DDBJ whole genome shotgun (WGS) entry which is preliminary data.</text>
</comment>
<evidence type="ECO:0000313" key="13">
    <source>
        <dbReference type="Proteomes" id="UP000054988"/>
    </source>
</evidence>
<keyword evidence="5 11" id="KW-1133">Transmembrane helix</keyword>
<sequence>MVCRLISRPSLEAGCSSRSNCVAWNAGACLYILWTSLACLNQFVNSVVWTGNVVNRAPVWCVICRCFSTSLNGIMLIAFQIAAKFIIGTTSALPACSLCINRRIYKMLSTNTFPITRKERIRVLTEELAIGLGIPIVHMILHYVPQDHAFDILEDIGCYPLPYHNTWVTFVLYSTWPLALGTISAVYGIMNLVIINKPSSRTRFFLSKDNKSMDWSRYWRLTLLACLKILASVGICVYLMYSSINEIEMWPWISWSNTHAEFSRIRQIPTSVWRSWPTAKCFELSRWSPALCAFIYLAIFGTCSEARKTYRSVYGSVLLFKRRYHTRGEATDAAQSVVEDPRPESHLHPPRHSTVSSVVLDITSGHVAANMYAQP</sequence>
<protein>
    <submittedName>
        <fullName evidence="12">Putative STE3-like pheromone receptor STE3_Mr9</fullName>
    </submittedName>
</protein>
<keyword evidence="7 11" id="KW-0472">Membrane</keyword>
<dbReference type="CDD" id="cd14966">
    <property type="entry name" value="7tmD_STE3"/>
    <property type="match status" value="1"/>
</dbReference>
<comment type="subcellular location">
    <subcellularLocation>
        <location evidence="1">Membrane</location>
        <topology evidence="1">Multi-pass membrane protein</topology>
    </subcellularLocation>
</comment>
<evidence type="ECO:0000256" key="2">
    <source>
        <dbReference type="ARBA" id="ARBA00011085"/>
    </source>
</evidence>
<feature type="transmembrane region" description="Helical" evidence="11">
    <location>
        <begin position="21"/>
        <end position="44"/>
    </location>
</feature>
<reference evidence="12 13" key="1">
    <citation type="submission" date="2015-12" db="EMBL/GenBank/DDBJ databases">
        <title>Draft genome sequence of Moniliophthora roreri, the causal agent of frosty pod rot of cacao.</title>
        <authorList>
            <person name="Aime M.C."/>
            <person name="Diaz-Valderrama J.R."/>
            <person name="Kijpornyongpan T."/>
            <person name="Phillips-Mora W."/>
        </authorList>
    </citation>
    <scope>NUCLEOTIDE SEQUENCE [LARGE SCALE GENOMIC DNA]</scope>
    <source>
        <strain evidence="12 13">MCA 2952</strain>
    </source>
</reference>
<keyword evidence="9" id="KW-0807">Transducer</keyword>
<keyword evidence="4 11" id="KW-0812">Transmembrane</keyword>
<evidence type="ECO:0000313" key="12">
    <source>
        <dbReference type="EMBL" id="KTB40019.1"/>
    </source>
</evidence>
<dbReference type="GO" id="GO:0005886">
    <property type="term" value="C:plasma membrane"/>
    <property type="evidence" value="ECO:0007669"/>
    <property type="project" value="TreeGrafter"/>
</dbReference>